<dbReference type="AlphaFoldDB" id="A0A2K4DQR1"/>
<reference evidence="5 6" key="1">
    <citation type="journal article" date="2016" name="Front. Microbiol.">
        <title>Comprehensive Phylogenetic Analysis of Bovine Non-aureus Staphylococci Species Based on Whole-Genome Sequencing.</title>
        <authorList>
            <person name="Naushad S."/>
            <person name="Barkema H.W."/>
            <person name="Luby C."/>
            <person name="Condas L.A."/>
            <person name="Nobrega D.B."/>
            <person name="Carson D.A."/>
            <person name="De Buck J."/>
        </authorList>
    </citation>
    <scope>NUCLEOTIDE SEQUENCE [LARGE SCALE GENOMIC DNA]</scope>
    <source>
        <strain evidence="4 5">SNUC 1409</strain>
        <strain evidence="3 6">SNUC 761</strain>
    </source>
</reference>
<evidence type="ECO:0000256" key="1">
    <source>
        <dbReference type="SAM" id="MobiDB-lite"/>
    </source>
</evidence>
<organism evidence="3 6">
    <name type="scientific">Staphylococcus devriesei</name>
    <dbReference type="NCBI Taxonomy" id="586733"/>
    <lineage>
        <taxon>Bacteria</taxon>
        <taxon>Bacillati</taxon>
        <taxon>Bacillota</taxon>
        <taxon>Bacilli</taxon>
        <taxon>Bacillales</taxon>
        <taxon>Staphylococcaceae</taxon>
        <taxon>Staphylococcus</taxon>
    </lineage>
</organism>
<dbReference type="Proteomes" id="UP000242088">
    <property type="component" value="Unassembled WGS sequence"/>
</dbReference>
<evidence type="ECO:0000256" key="2">
    <source>
        <dbReference type="SAM" id="SignalP"/>
    </source>
</evidence>
<protein>
    <submittedName>
        <fullName evidence="3">Cell surface protein</fullName>
    </submittedName>
</protein>
<feature type="signal peptide" evidence="2">
    <location>
        <begin position="1"/>
        <end position="27"/>
    </location>
</feature>
<reference evidence="4" key="2">
    <citation type="submission" date="2018-03" db="EMBL/GenBank/DDBJ databases">
        <authorList>
            <person name="Naushad S."/>
        </authorList>
    </citation>
    <scope>NUCLEOTIDE SEQUENCE</scope>
    <source>
        <strain evidence="4">SNUC 1409</strain>
    </source>
</reference>
<dbReference type="RefSeq" id="WP_103166022.1">
    <property type="nucleotide sequence ID" value="NZ_JAHCOZ010000002.1"/>
</dbReference>
<sequence>MKKVSLLVLTVLIGTVILCLNSNHALAAEMVTKDNAQQVAQEAMSNSGGNPDLQNFGKVIDKGNYFEIESHNKANSGVGVYRVYKTGEVEYKNDKFSDFNQLASEDTHAEHGIAKAAELDDSSSTTSDASSVDNARELNTYYVGNVASTEIPSSKTNTHQSTSNKTLPQTGGTDYHQPIQALGSSLFLLGSLILINRTTRKTA</sequence>
<keyword evidence="2" id="KW-0732">Signal</keyword>
<name>A0A2K4DQR1_9STAP</name>
<keyword evidence="5" id="KW-1185">Reference proteome</keyword>
<feature type="region of interest" description="Disordered" evidence="1">
    <location>
        <begin position="149"/>
        <end position="175"/>
    </location>
</feature>
<evidence type="ECO:0000313" key="6">
    <source>
        <dbReference type="Proteomes" id="UP000242547"/>
    </source>
</evidence>
<evidence type="ECO:0000313" key="4">
    <source>
        <dbReference type="EMBL" id="PTF14906.1"/>
    </source>
</evidence>
<feature type="compositionally biased region" description="Polar residues" evidence="1">
    <location>
        <begin position="149"/>
        <end position="172"/>
    </location>
</feature>
<dbReference type="Proteomes" id="UP000242547">
    <property type="component" value="Unassembled WGS sequence"/>
</dbReference>
<comment type="caution">
    <text evidence="3">The sequence shown here is derived from an EMBL/GenBank/DDBJ whole genome shotgun (WGS) entry which is preliminary data.</text>
</comment>
<accession>A0A2K4DQR1</accession>
<reference evidence="3" key="3">
    <citation type="submission" date="2018-03" db="EMBL/GenBank/DDBJ databases">
        <authorList>
            <person name="Keele B.F."/>
        </authorList>
    </citation>
    <scope>NUCLEOTIDE SEQUENCE</scope>
    <source>
        <strain evidence="3">SNUC 761</strain>
    </source>
</reference>
<dbReference type="EMBL" id="PYZL01000038">
    <property type="protein sequence ID" value="PTE73262.1"/>
    <property type="molecule type" value="Genomic_DNA"/>
</dbReference>
<gene>
    <name evidence="3" type="ORF">BUY44_06745</name>
    <name evidence="4" type="ORF">BUY47_02590</name>
</gene>
<dbReference type="GeneID" id="48887022"/>
<dbReference type="OrthoDB" id="2406776at2"/>
<dbReference type="EMBL" id="PYZI01000002">
    <property type="protein sequence ID" value="PTF14906.1"/>
    <property type="molecule type" value="Genomic_DNA"/>
</dbReference>
<proteinExistence type="predicted"/>
<evidence type="ECO:0000313" key="3">
    <source>
        <dbReference type="EMBL" id="PTE73262.1"/>
    </source>
</evidence>
<evidence type="ECO:0000313" key="5">
    <source>
        <dbReference type="Proteomes" id="UP000242088"/>
    </source>
</evidence>
<feature type="chain" id="PRO_5043158868" evidence="2">
    <location>
        <begin position="28"/>
        <end position="203"/>
    </location>
</feature>